<accession>A0A368JZI1</accession>
<dbReference type="Pfam" id="PF01047">
    <property type="entry name" value="MarR"/>
    <property type="match status" value="1"/>
</dbReference>
<dbReference type="EMBL" id="QOZG01000007">
    <property type="protein sequence ID" value="RCS22548.1"/>
    <property type="molecule type" value="Genomic_DNA"/>
</dbReference>
<dbReference type="SUPFAM" id="SSF46785">
    <property type="entry name" value="Winged helix' DNA-binding domain"/>
    <property type="match status" value="1"/>
</dbReference>
<protein>
    <submittedName>
        <fullName evidence="2">MarR family transcriptional regulator</fullName>
    </submittedName>
</protein>
<evidence type="ECO:0000313" key="3">
    <source>
        <dbReference type="Proteomes" id="UP000253420"/>
    </source>
</evidence>
<dbReference type="Proteomes" id="UP000253420">
    <property type="component" value="Unassembled WGS sequence"/>
</dbReference>
<dbReference type="PANTHER" id="PTHR33164:SF43">
    <property type="entry name" value="HTH-TYPE TRANSCRIPTIONAL REPRESSOR YETL"/>
    <property type="match status" value="1"/>
</dbReference>
<name>A0A368JZI1_9HYPH</name>
<dbReference type="InterPro" id="IPR036388">
    <property type="entry name" value="WH-like_DNA-bd_sf"/>
</dbReference>
<dbReference type="InterPro" id="IPR039422">
    <property type="entry name" value="MarR/SlyA-like"/>
</dbReference>
<proteinExistence type="predicted"/>
<dbReference type="GO" id="GO:0003700">
    <property type="term" value="F:DNA-binding transcription factor activity"/>
    <property type="evidence" value="ECO:0007669"/>
    <property type="project" value="InterPro"/>
</dbReference>
<dbReference type="PANTHER" id="PTHR33164">
    <property type="entry name" value="TRANSCRIPTIONAL REGULATOR, MARR FAMILY"/>
    <property type="match status" value="1"/>
</dbReference>
<reference evidence="2 3" key="1">
    <citation type="submission" date="2018-07" db="EMBL/GenBank/DDBJ databases">
        <title>The draft genome of Phyllobacterium salinisoli.</title>
        <authorList>
            <person name="Liu L."/>
            <person name="Li L."/>
            <person name="Zhang X."/>
            <person name="Liang L."/>
        </authorList>
    </citation>
    <scope>NUCLEOTIDE SEQUENCE [LARGE SCALE GENOMIC DNA]</scope>
    <source>
        <strain evidence="2 3">LLAN61</strain>
    </source>
</reference>
<keyword evidence="3" id="KW-1185">Reference proteome</keyword>
<dbReference type="AlphaFoldDB" id="A0A368JZI1"/>
<dbReference type="SMART" id="SM00347">
    <property type="entry name" value="HTH_MARR"/>
    <property type="match status" value="1"/>
</dbReference>
<comment type="caution">
    <text evidence="2">The sequence shown here is derived from an EMBL/GenBank/DDBJ whole genome shotgun (WGS) entry which is preliminary data.</text>
</comment>
<sequence>MVAERFPSPEVPCLMQTNNRTANLLGALALAVTDEFYLAIRKRTSGGPSEAAALVKIATWPNETIDSLSRILRLSAAGTTRLVDRLVREGLVRREVSDADRRERRLSATEAGRARVAAILAARRDVLDRALSQLEAQDWNVLEQLLERMLTVMTSDRETCDHTCRLCDLDDCPPDICPVEKAALEKDR</sequence>
<dbReference type="InterPro" id="IPR036390">
    <property type="entry name" value="WH_DNA-bd_sf"/>
</dbReference>
<gene>
    <name evidence="2" type="ORF">DUT91_16710</name>
</gene>
<organism evidence="2 3">
    <name type="scientific">Phyllobacterium salinisoli</name>
    <dbReference type="NCBI Taxonomy" id="1899321"/>
    <lineage>
        <taxon>Bacteria</taxon>
        <taxon>Pseudomonadati</taxon>
        <taxon>Pseudomonadota</taxon>
        <taxon>Alphaproteobacteria</taxon>
        <taxon>Hyphomicrobiales</taxon>
        <taxon>Phyllobacteriaceae</taxon>
        <taxon>Phyllobacterium</taxon>
    </lineage>
</organism>
<dbReference type="PRINTS" id="PR00598">
    <property type="entry name" value="HTHMARR"/>
</dbReference>
<dbReference type="PROSITE" id="PS50995">
    <property type="entry name" value="HTH_MARR_2"/>
    <property type="match status" value="1"/>
</dbReference>
<dbReference type="InterPro" id="IPR000835">
    <property type="entry name" value="HTH_MarR-typ"/>
</dbReference>
<feature type="domain" description="HTH marR-type" evidence="1">
    <location>
        <begin position="18"/>
        <end position="151"/>
    </location>
</feature>
<evidence type="ECO:0000259" key="1">
    <source>
        <dbReference type="PROSITE" id="PS50995"/>
    </source>
</evidence>
<dbReference type="GO" id="GO:0006950">
    <property type="term" value="P:response to stress"/>
    <property type="evidence" value="ECO:0007669"/>
    <property type="project" value="TreeGrafter"/>
</dbReference>
<dbReference type="Gene3D" id="1.10.10.10">
    <property type="entry name" value="Winged helix-like DNA-binding domain superfamily/Winged helix DNA-binding domain"/>
    <property type="match status" value="1"/>
</dbReference>
<evidence type="ECO:0000313" key="2">
    <source>
        <dbReference type="EMBL" id="RCS22548.1"/>
    </source>
</evidence>